<sequence>MFFLYLRFFCHQLAKKVKKSIAIIYRVPIMPPHQRGSGFLVSYSQIVDNLLVTGRISFYVFFELDSEV</sequence>
<gene>
    <name evidence="1" type="ORF">H744_2c0007</name>
</gene>
<dbReference type="Proteomes" id="UP000032303">
    <property type="component" value="Chromosome 2"/>
</dbReference>
<protein>
    <submittedName>
        <fullName evidence="1">Uncharacterized protein</fullName>
    </submittedName>
</protein>
<dbReference type="STRING" id="658445.H744_2c0007"/>
<organism evidence="1 2">
    <name type="scientific">Photobacterium gaetbulicola Gung47</name>
    <dbReference type="NCBI Taxonomy" id="658445"/>
    <lineage>
        <taxon>Bacteria</taxon>
        <taxon>Pseudomonadati</taxon>
        <taxon>Pseudomonadota</taxon>
        <taxon>Gammaproteobacteria</taxon>
        <taxon>Vibrionales</taxon>
        <taxon>Vibrionaceae</taxon>
        <taxon>Photobacterium</taxon>
    </lineage>
</organism>
<proteinExistence type="predicted"/>
<dbReference type="HOGENOM" id="CLU_2790348_0_0_6"/>
<name>A0A0C5W5P2_9GAMM</name>
<dbReference type="EMBL" id="CP005974">
    <property type="protein sequence ID" value="AJR06776.1"/>
    <property type="molecule type" value="Genomic_DNA"/>
</dbReference>
<dbReference type="KEGG" id="pgb:H744_2c0007"/>
<reference evidence="1 2" key="1">
    <citation type="submission" date="2013-05" db="EMBL/GenBank/DDBJ databases">
        <title>Complete genome sequence of the lipase-producing bacterium Photobacterium gaetbulicola Gung47.</title>
        <authorList>
            <person name="Kim Y.-O."/>
        </authorList>
    </citation>
    <scope>NUCLEOTIDE SEQUENCE [LARGE SCALE GENOMIC DNA]</scope>
    <source>
        <strain evidence="1 2">Gung47</strain>
    </source>
</reference>
<evidence type="ECO:0000313" key="1">
    <source>
        <dbReference type="EMBL" id="AJR06776.1"/>
    </source>
</evidence>
<accession>A0A0C5W5P2</accession>
<dbReference type="PATRIC" id="fig|658445.3.peg.1904"/>
<keyword evidence="2" id="KW-1185">Reference proteome</keyword>
<dbReference type="AlphaFoldDB" id="A0A0C5W5P2"/>
<evidence type="ECO:0000313" key="2">
    <source>
        <dbReference type="Proteomes" id="UP000032303"/>
    </source>
</evidence>